<comment type="caution">
    <text evidence="1">The sequence shown here is derived from an EMBL/GenBank/DDBJ whole genome shotgun (WGS) entry which is preliminary data.</text>
</comment>
<evidence type="ECO:0000313" key="1">
    <source>
        <dbReference type="EMBL" id="KXA92472.1"/>
    </source>
</evidence>
<sequence length="140" mass="15534">MNEKGLLTGFLASKLALALAVALFLASTLAMYEVFEREAREKELKSVLDVVAGSLRKVDSLPGKIRLERKLPSVGCLYFLVLSGDNLEDRMVKIGIYAEENFHRTVILGGGVNGGTFQIRERNPYRITLKKFDGISVELD</sequence>
<dbReference type="AlphaFoldDB" id="A0A133UE40"/>
<accession>A0A133UE40</accession>
<gene>
    <name evidence="1" type="ORF">AKJ64_03060</name>
</gene>
<evidence type="ECO:0000313" key="2">
    <source>
        <dbReference type="Proteomes" id="UP000070373"/>
    </source>
</evidence>
<keyword evidence="2" id="KW-1185">Reference proteome</keyword>
<proteinExistence type="predicted"/>
<dbReference type="Proteomes" id="UP000070373">
    <property type="component" value="Unassembled WGS sequence"/>
</dbReference>
<dbReference type="EMBL" id="LHXN01000049">
    <property type="protein sequence ID" value="KXA92472.1"/>
    <property type="molecule type" value="Genomic_DNA"/>
</dbReference>
<reference evidence="1 2" key="1">
    <citation type="journal article" date="2016" name="Sci. Rep.">
        <title>Metabolic traits of an uncultured archaeal lineage -MSBL1- from brine pools of the Red Sea.</title>
        <authorList>
            <person name="Mwirichia R."/>
            <person name="Alam I."/>
            <person name="Rashid M."/>
            <person name="Vinu M."/>
            <person name="Ba-Alawi W."/>
            <person name="Anthony Kamau A."/>
            <person name="Kamanda Ngugi D."/>
            <person name="Goker M."/>
            <person name="Klenk H.P."/>
            <person name="Bajic V."/>
            <person name="Stingl U."/>
        </authorList>
    </citation>
    <scope>NUCLEOTIDE SEQUENCE [LARGE SCALE GENOMIC DNA]</scope>
    <source>
        <strain evidence="1">SCGC-AAA259E17</strain>
    </source>
</reference>
<name>A0A133UE40_9EURY</name>
<protein>
    <submittedName>
        <fullName evidence="1">Uncharacterized protein</fullName>
    </submittedName>
</protein>
<organism evidence="1 2">
    <name type="scientific">candidate division MSBL1 archaeon SCGC-AAA259E17</name>
    <dbReference type="NCBI Taxonomy" id="1698263"/>
    <lineage>
        <taxon>Archaea</taxon>
        <taxon>Methanobacteriati</taxon>
        <taxon>Methanobacteriota</taxon>
        <taxon>candidate division MSBL1</taxon>
    </lineage>
</organism>